<dbReference type="RefSeq" id="WP_089834221.1">
    <property type="nucleotide sequence ID" value="NZ_FNBN01000004.1"/>
</dbReference>
<gene>
    <name evidence="1" type="ORF">SAMN04488121_10425</name>
</gene>
<reference evidence="1 2" key="1">
    <citation type="submission" date="2016-10" db="EMBL/GenBank/DDBJ databases">
        <authorList>
            <person name="de Groot N.N."/>
        </authorList>
    </citation>
    <scope>NUCLEOTIDE SEQUENCE [LARGE SCALE GENOMIC DNA]</scope>
    <source>
        <strain evidence="1 2">DSM 527</strain>
    </source>
</reference>
<name>A0A1G7TP10_CHIFI</name>
<sequence>MKKIFCIILLQFAAVQLFSQSIQYEIANCNGERRTLLFLNQITSVLHASKGELSLKKNLSLKFSRDSHLNLDSLDLVAIRFGKAFPKNYWSQGVPVITLDTRPNEEGRIWFENVYVEEDSKGNIKPIAALKVVFEGNDAGKERVSPKILNIIYISDPKALKKYIAVIKQLKIANNIKTTNVLKEAENAPPPPIRNL</sequence>
<organism evidence="1 2">
    <name type="scientific">Chitinophaga filiformis</name>
    <name type="common">Myxococcus filiformis</name>
    <name type="synonym">Flexibacter filiformis</name>
    <dbReference type="NCBI Taxonomy" id="104663"/>
    <lineage>
        <taxon>Bacteria</taxon>
        <taxon>Pseudomonadati</taxon>
        <taxon>Bacteroidota</taxon>
        <taxon>Chitinophagia</taxon>
        <taxon>Chitinophagales</taxon>
        <taxon>Chitinophagaceae</taxon>
        <taxon>Chitinophaga</taxon>
    </lineage>
</organism>
<evidence type="ECO:0000313" key="1">
    <source>
        <dbReference type="EMBL" id="SDG36941.1"/>
    </source>
</evidence>
<proteinExistence type="predicted"/>
<protein>
    <submittedName>
        <fullName evidence="1">Uncharacterized protein</fullName>
    </submittedName>
</protein>
<dbReference type="Proteomes" id="UP000199045">
    <property type="component" value="Unassembled WGS sequence"/>
</dbReference>
<evidence type="ECO:0000313" key="2">
    <source>
        <dbReference type="Proteomes" id="UP000199045"/>
    </source>
</evidence>
<accession>A0A1G7TP10</accession>
<dbReference type="EMBL" id="FNBN01000004">
    <property type="protein sequence ID" value="SDG36941.1"/>
    <property type="molecule type" value="Genomic_DNA"/>
</dbReference>
<dbReference type="AlphaFoldDB" id="A0A1G7TP10"/>
<dbReference type="OrthoDB" id="670103at2"/>